<evidence type="ECO:0000256" key="1">
    <source>
        <dbReference type="ARBA" id="ARBA00004123"/>
    </source>
</evidence>
<feature type="region of interest" description="Disordered" evidence="12">
    <location>
        <begin position="641"/>
        <end position="712"/>
    </location>
</feature>
<feature type="compositionally biased region" description="Basic residues" evidence="12">
    <location>
        <begin position="282"/>
        <end position="295"/>
    </location>
</feature>
<dbReference type="EMBL" id="JBHFQA010000017">
    <property type="protein sequence ID" value="KAL2084642.1"/>
    <property type="molecule type" value="Genomic_DNA"/>
</dbReference>
<dbReference type="PANTHER" id="PTHR45925:SF3">
    <property type="entry name" value="ZINC FINGER PROTEIN 516"/>
    <property type="match status" value="1"/>
</dbReference>
<dbReference type="PROSITE" id="PS00028">
    <property type="entry name" value="ZINC_FINGER_C2H2_1"/>
    <property type="match status" value="7"/>
</dbReference>
<keyword evidence="9" id="KW-0804">Transcription</keyword>
<evidence type="ECO:0000256" key="5">
    <source>
        <dbReference type="ARBA" id="ARBA00022771"/>
    </source>
</evidence>
<name>A0ABD1JC41_9TELE</name>
<keyword evidence="7" id="KW-0805">Transcription regulation</keyword>
<protein>
    <recommendedName>
        <fullName evidence="13">C2H2-type domain-containing protein</fullName>
    </recommendedName>
</protein>
<feature type="region of interest" description="Disordered" evidence="12">
    <location>
        <begin position="360"/>
        <end position="385"/>
    </location>
</feature>
<comment type="caution">
    <text evidence="14">The sequence shown here is derived from an EMBL/GenBank/DDBJ whole genome shotgun (WGS) entry which is preliminary data.</text>
</comment>
<feature type="region of interest" description="Disordered" evidence="12">
    <location>
        <begin position="736"/>
        <end position="758"/>
    </location>
</feature>
<evidence type="ECO:0000256" key="7">
    <source>
        <dbReference type="ARBA" id="ARBA00023015"/>
    </source>
</evidence>
<comment type="subcellular location">
    <subcellularLocation>
        <location evidence="1">Nucleus</location>
    </subcellularLocation>
</comment>
<feature type="region of interest" description="Disordered" evidence="12">
    <location>
        <begin position="282"/>
        <end position="318"/>
    </location>
</feature>
<evidence type="ECO:0000256" key="2">
    <source>
        <dbReference type="ARBA" id="ARBA00006991"/>
    </source>
</evidence>
<feature type="domain" description="C2H2-type" evidence="13">
    <location>
        <begin position="41"/>
        <end position="68"/>
    </location>
</feature>
<feature type="compositionally biased region" description="Polar residues" evidence="12">
    <location>
        <begin position="365"/>
        <end position="374"/>
    </location>
</feature>
<feature type="compositionally biased region" description="Low complexity" evidence="12">
    <location>
        <begin position="930"/>
        <end position="945"/>
    </location>
</feature>
<dbReference type="AlphaFoldDB" id="A0ABD1JC41"/>
<feature type="compositionally biased region" description="Basic residues" evidence="12">
    <location>
        <begin position="547"/>
        <end position="558"/>
    </location>
</feature>
<dbReference type="SMART" id="SM00355">
    <property type="entry name" value="ZnF_C2H2"/>
    <property type="match status" value="10"/>
</dbReference>
<feature type="compositionally biased region" description="Low complexity" evidence="12">
    <location>
        <begin position="116"/>
        <end position="129"/>
    </location>
</feature>
<feature type="region of interest" description="Disordered" evidence="12">
    <location>
        <begin position="466"/>
        <end position="531"/>
    </location>
</feature>
<feature type="region of interest" description="Disordered" evidence="12">
    <location>
        <begin position="1158"/>
        <end position="1193"/>
    </location>
</feature>
<evidence type="ECO:0000256" key="9">
    <source>
        <dbReference type="ARBA" id="ARBA00023163"/>
    </source>
</evidence>
<dbReference type="Proteomes" id="UP001591681">
    <property type="component" value="Unassembled WGS sequence"/>
</dbReference>
<feature type="domain" description="C2H2-type" evidence="13">
    <location>
        <begin position="1128"/>
        <end position="1151"/>
    </location>
</feature>
<evidence type="ECO:0000313" key="15">
    <source>
        <dbReference type="Proteomes" id="UP001591681"/>
    </source>
</evidence>
<dbReference type="InterPro" id="IPR051967">
    <property type="entry name" value="Krueppel_C2H2-ZF"/>
</dbReference>
<feature type="domain" description="C2H2-type" evidence="13">
    <location>
        <begin position="234"/>
        <end position="261"/>
    </location>
</feature>
<feature type="domain" description="C2H2-type" evidence="13">
    <location>
        <begin position="262"/>
        <end position="289"/>
    </location>
</feature>
<feature type="region of interest" description="Disordered" evidence="12">
    <location>
        <begin position="1"/>
        <end position="40"/>
    </location>
</feature>
<feature type="region of interest" description="Disordered" evidence="12">
    <location>
        <begin position="793"/>
        <end position="950"/>
    </location>
</feature>
<dbReference type="Gene3D" id="3.30.160.60">
    <property type="entry name" value="Classic Zinc Finger"/>
    <property type="match status" value="6"/>
</dbReference>
<feature type="compositionally biased region" description="Low complexity" evidence="12">
    <location>
        <begin position="1010"/>
        <end position="1022"/>
    </location>
</feature>
<feature type="region of interest" description="Disordered" evidence="12">
    <location>
        <begin position="547"/>
        <end position="592"/>
    </location>
</feature>
<evidence type="ECO:0000259" key="13">
    <source>
        <dbReference type="PROSITE" id="PS50157"/>
    </source>
</evidence>
<feature type="region of interest" description="Disordered" evidence="12">
    <location>
        <begin position="203"/>
        <end position="233"/>
    </location>
</feature>
<comment type="similarity">
    <text evidence="2">Belongs to the krueppel C2H2-type zinc-finger protein family.</text>
</comment>
<dbReference type="FunFam" id="3.30.160.60:FF:000145">
    <property type="entry name" value="Zinc finger protein 574"/>
    <property type="match status" value="1"/>
</dbReference>
<dbReference type="FunFam" id="3.30.160.60:FF:000075">
    <property type="entry name" value="Putative zinc finger protein 536"/>
    <property type="match status" value="1"/>
</dbReference>
<evidence type="ECO:0000256" key="11">
    <source>
        <dbReference type="PROSITE-ProRule" id="PRU00042"/>
    </source>
</evidence>
<evidence type="ECO:0000256" key="12">
    <source>
        <dbReference type="SAM" id="MobiDB-lite"/>
    </source>
</evidence>
<evidence type="ECO:0000256" key="4">
    <source>
        <dbReference type="ARBA" id="ARBA00022737"/>
    </source>
</evidence>
<organism evidence="14 15">
    <name type="scientific">Coilia grayii</name>
    <name type="common">Gray's grenadier anchovy</name>
    <dbReference type="NCBI Taxonomy" id="363190"/>
    <lineage>
        <taxon>Eukaryota</taxon>
        <taxon>Metazoa</taxon>
        <taxon>Chordata</taxon>
        <taxon>Craniata</taxon>
        <taxon>Vertebrata</taxon>
        <taxon>Euteleostomi</taxon>
        <taxon>Actinopterygii</taxon>
        <taxon>Neopterygii</taxon>
        <taxon>Teleostei</taxon>
        <taxon>Clupei</taxon>
        <taxon>Clupeiformes</taxon>
        <taxon>Clupeoidei</taxon>
        <taxon>Engraulidae</taxon>
        <taxon>Coilinae</taxon>
        <taxon>Coilia</taxon>
    </lineage>
</organism>
<keyword evidence="5 11" id="KW-0863">Zinc-finger</keyword>
<feature type="compositionally biased region" description="Low complexity" evidence="12">
    <location>
        <begin position="853"/>
        <end position="869"/>
    </location>
</feature>
<feature type="compositionally biased region" description="Low complexity" evidence="12">
    <location>
        <begin position="829"/>
        <end position="846"/>
    </location>
</feature>
<dbReference type="GO" id="GO:0003677">
    <property type="term" value="F:DNA binding"/>
    <property type="evidence" value="ECO:0007669"/>
    <property type="project" value="UniProtKB-KW"/>
</dbReference>
<proteinExistence type="inferred from homology"/>
<keyword evidence="4" id="KW-0677">Repeat</keyword>
<feature type="domain" description="C2H2-type" evidence="13">
    <location>
        <begin position="341"/>
        <end position="368"/>
    </location>
</feature>
<dbReference type="Pfam" id="PF00096">
    <property type="entry name" value="zf-C2H2"/>
    <property type="match status" value="5"/>
</dbReference>
<evidence type="ECO:0000313" key="14">
    <source>
        <dbReference type="EMBL" id="KAL2084642.1"/>
    </source>
</evidence>
<feature type="region of interest" description="Disordered" evidence="12">
    <location>
        <begin position="969"/>
        <end position="1022"/>
    </location>
</feature>
<feature type="compositionally biased region" description="Low complexity" evidence="12">
    <location>
        <begin position="980"/>
        <end position="990"/>
    </location>
</feature>
<keyword evidence="3" id="KW-0479">Metal-binding</keyword>
<feature type="compositionally biased region" description="Low complexity" evidence="12">
    <location>
        <begin position="208"/>
        <end position="217"/>
    </location>
</feature>
<keyword evidence="8" id="KW-0238">DNA-binding</keyword>
<dbReference type="InterPro" id="IPR036236">
    <property type="entry name" value="Znf_C2H2_sf"/>
</dbReference>
<dbReference type="PROSITE" id="PS50157">
    <property type="entry name" value="ZINC_FINGER_C2H2_2"/>
    <property type="match status" value="7"/>
</dbReference>
<feature type="domain" description="C2H2-type" evidence="13">
    <location>
        <begin position="533"/>
        <end position="560"/>
    </location>
</feature>
<feature type="region of interest" description="Disordered" evidence="12">
    <location>
        <begin position="100"/>
        <end position="165"/>
    </location>
</feature>
<feature type="compositionally biased region" description="Basic and acidic residues" evidence="12">
    <location>
        <begin position="514"/>
        <end position="531"/>
    </location>
</feature>
<dbReference type="GO" id="GO:0005634">
    <property type="term" value="C:nucleus"/>
    <property type="evidence" value="ECO:0007669"/>
    <property type="project" value="UniProtKB-SubCell"/>
</dbReference>
<reference evidence="14 15" key="1">
    <citation type="submission" date="2024-09" db="EMBL/GenBank/DDBJ databases">
        <title>A chromosome-level genome assembly of Gray's grenadier anchovy, Coilia grayii.</title>
        <authorList>
            <person name="Fu Z."/>
        </authorList>
    </citation>
    <scope>NUCLEOTIDE SEQUENCE [LARGE SCALE GENOMIC DNA]</scope>
    <source>
        <strain evidence="14">G4</strain>
        <tissue evidence="14">Muscle</tissue>
    </source>
</reference>
<feature type="compositionally biased region" description="Basic and acidic residues" evidence="12">
    <location>
        <begin position="889"/>
        <end position="904"/>
    </location>
</feature>
<dbReference type="SUPFAM" id="SSF57667">
    <property type="entry name" value="beta-beta-alpha zinc fingers"/>
    <property type="match status" value="4"/>
</dbReference>
<keyword evidence="6" id="KW-0862">Zinc</keyword>
<gene>
    <name evidence="14" type="ORF">ACEWY4_020160</name>
</gene>
<feature type="domain" description="C2H2-type" evidence="13">
    <location>
        <begin position="69"/>
        <end position="91"/>
    </location>
</feature>
<dbReference type="GO" id="GO:0008270">
    <property type="term" value="F:zinc ion binding"/>
    <property type="evidence" value="ECO:0007669"/>
    <property type="project" value="UniProtKB-KW"/>
</dbReference>
<feature type="compositionally biased region" description="Low complexity" evidence="12">
    <location>
        <begin position="664"/>
        <end position="681"/>
    </location>
</feature>
<sequence>MNPRDSAQEVGVAVERPQGSVAEQQQQATADDTEDKAPSSFDCNVCGRSFPFQSSLSQHMRRHTGARPYKCPYCEHRASQKGNLKVHIRSHKLGVLIKADPDDSEEMMDESEEASGEGSVSEGLEGGSSPTKSSSACNGVLNGTGTGDGDNRGAKTASRGTKRERTSVDTSKLLCCRLCGHEVQREDQLLSHIEKAHITADVVDSDEASPPGAAAAPAAPPSQEPPVEPETEEFTCDTCGQAFAQAWLLKAHVKKHTGELEHRCRICGRGFRETWFLKSHMKTHAGPKSSGRGRPRNSSSSSGGDHHHSSSSGLDQPRATINDVAQDPEVTAAQGAVCLYEICSKCGNLFHNRQSLAAHSRVHSRTQQTRSQASKLDHAADEDSPAAKRRLLDYLCLQPVEDRPKEERQRGLGKRVPELDPVCSYQAWQLASRGRVVEPVESRADWDDNLAAATVTYDRESSRYVLAGQERKSGRRGSSTGVAASVGGGGGQSSSPNERSSSAAATADESPSDSEYRPSSRQERRRSSQSRSHECFECGKVFRSRHQLSVHERSHRREGRGSGGDADSRSPSRPSTPQNDSPCQTPTIKQGPRASTAGYLIHASTLAVAGPAEEKPYVCSLCDFITPDSSVFISHLRQMHPEPSVAQEQAAPKSTPTPSPTPAHHPSVSSSISRNSSTPSSYPKLKRALLQGASPSPSRSPSDRPTPPNTVIATHARPLVPVAECDPAVDLCVRPDGARGPARPSAQDGGTAPEELPSQRCSYCSHRTRYPEVLWMHQMIAHRLNSSALVPKWAPKSAAKKSSDLRRRTGPPPALEGKECPPLAAPNVRSSRTRPPTTGSSTASSGQKRERPSSSSSTNSSSSSSSSSTGQPRSGASVAAKVPRLPASRQEEPPSSRSRPRVDLYPRVASAGALEKNAGTPHPHPHHHGSSSSGSSSTVNPNTSPRPGARMADRFLLPQEGLGFMLSSKHGLSEYGRPKSSSSSSSSSSSPAPQTAKAKPAVRSLPSHITTATTATFPTTATSTTSAATAATALANHLYGASQPHGGAALLGLGSPSVLRSAEAKQETLAAAVAAAAAGTPDTQLDILSFLKNCNSQELATLYHRWGMANPLLEHSGLLRSLARQGEYACQECGKSFSQPSHLRTHMRSHTVMYEFNGLGGAAPHPTSTEAPQQGRDRSAATSVRTEPLRKGI</sequence>
<keyword evidence="10" id="KW-0539">Nucleus</keyword>
<dbReference type="InterPro" id="IPR013087">
    <property type="entry name" value="Znf_C2H2_type"/>
</dbReference>
<feature type="compositionally biased region" description="Polar residues" evidence="12">
    <location>
        <begin position="575"/>
        <end position="588"/>
    </location>
</feature>
<feature type="compositionally biased region" description="Acidic residues" evidence="12">
    <location>
        <begin position="102"/>
        <end position="115"/>
    </location>
</feature>
<feature type="compositionally biased region" description="Low complexity" evidence="12">
    <location>
        <begin position="493"/>
        <end position="505"/>
    </location>
</feature>
<dbReference type="PANTHER" id="PTHR45925">
    <property type="entry name" value="ZINC FINGER PROTEIN"/>
    <property type="match status" value="1"/>
</dbReference>
<dbReference type="FunFam" id="3.30.160.60:FF:000761">
    <property type="entry name" value="Zinc finger protein 449"/>
    <property type="match status" value="1"/>
</dbReference>
<evidence type="ECO:0000256" key="6">
    <source>
        <dbReference type="ARBA" id="ARBA00022833"/>
    </source>
</evidence>
<evidence type="ECO:0000256" key="8">
    <source>
        <dbReference type="ARBA" id="ARBA00023125"/>
    </source>
</evidence>
<evidence type="ECO:0000256" key="10">
    <source>
        <dbReference type="ARBA" id="ARBA00023242"/>
    </source>
</evidence>
<evidence type="ECO:0000256" key="3">
    <source>
        <dbReference type="ARBA" id="ARBA00022723"/>
    </source>
</evidence>
<keyword evidence="15" id="KW-1185">Reference proteome</keyword>
<accession>A0ABD1JC41</accession>